<proteinExistence type="predicted"/>
<evidence type="ECO:0000313" key="2">
    <source>
        <dbReference type="EMBL" id="KAK8539513.1"/>
    </source>
</evidence>
<gene>
    <name evidence="2" type="ORF">V6N12_043138</name>
</gene>
<feature type="region of interest" description="Disordered" evidence="1">
    <location>
        <begin position="1"/>
        <end position="112"/>
    </location>
</feature>
<feature type="compositionally biased region" description="Low complexity" evidence="1">
    <location>
        <begin position="62"/>
        <end position="71"/>
    </location>
</feature>
<feature type="compositionally biased region" description="Polar residues" evidence="1">
    <location>
        <begin position="1"/>
        <end position="19"/>
    </location>
</feature>
<accession>A0ABR2DJH5</accession>
<reference evidence="2 3" key="1">
    <citation type="journal article" date="2024" name="G3 (Bethesda)">
        <title>Genome assembly of Hibiscus sabdariffa L. provides insights into metabolisms of medicinal natural products.</title>
        <authorList>
            <person name="Kim T."/>
        </authorList>
    </citation>
    <scope>NUCLEOTIDE SEQUENCE [LARGE SCALE GENOMIC DNA]</scope>
    <source>
        <strain evidence="2">TK-2024</strain>
        <tissue evidence="2">Old leaves</tissue>
    </source>
</reference>
<dbReference type="Proteomes" id="UP001472677">
    <property type="component" value="Unassembled WGS sequence"/>
</dbReference>
<comment type="caution">
    <text evidence="2">The sequence shown here is derived from an EMBL/GenBank/DDBJ whole genome shotgun (WGS) entry which is preliminary data.</text>
</comment>
<protein>
    <submittedName>
        <fullName evidence="2">Uncharacterized protein</fullName>
    </submittedName>
</protein>
<sequence>MGAARTRQQPISNGATRTVSLKGGDSRRTNRSGNPPLPPSRPPTVYGGGRRCFAATPIIDIPSSSESAPNAAPGPPPPNIRLDRRAPRSPTISHHSSDFMMPAQDEAGPSRPRLQISEPDSPTFYSMPTLSQSQSMPDAYSAHSYMPDQVDNPEVPFHPSFQTRRHNQAPRHPDHPILGILLHHLLLLVLMPRMIMTKVTITLGVEGDVHMLFRTTKSFKGTSTSIMRMPLSSEAFGIADFKFTLMPIWPMPRLPTCRPPPTMPKALRDDIFMIRHSGTNTDSSPTTIPDGTILPPFLVRLNSFSYGVCTPVRR</sequence>
<evidence type="ECO:0000256" key="1">
    <source>
        <dbReference type="SAM" id="MobiDB-lite"/>
    </source>
</evidence>
<dbReference type="EMBL" id="JBBPBM010000026">
    <property type="protein sequence ID" value="KAK8539513.1"/>
    <property type="molecule type" value="Genomic_DNA"/>
</dbReference>
<organism evidence="2 3">
    <name type="scientific">Hibiscus sabdariffa</name>
    <name type="common">roselle</name>
    <dbReference type="NCBI Taxonomy" id="183260"/>
    <lineage>
        <taxon>Eukaryota</taxon>
        <taxon>Viridiplantae</taxon>
        <taxon>Streptophyta</taxon>
        <taxon>Embryophyta</taxon>
        <taxon>Tracheophyta</taxon>
        <taxon>Spermatophyta</taxon>
        <taxon>Magnoliopsida</taxon>
        <taxon>eudicotyledons</taxon>
        <taxon>Gunneridae</taxon>
        <taxon>Pentapetalae</taxon>
        <taxon>rosids</taxon>
        <taxon>malvids</taxon>
        <taxon>Malvales</taxon>
        <taxon>Malvaceae</taxon>
        <taxon>Malvoideae</taxon>
        <taxon>Hibiscus</taxon>
    </lineage>
</organism>
<keyword evidence="3" id="KW-1185">Reference proteome</keyword>
<name>A0ABR2DJH5_9ROSI</name>
<evidence type="ECO:0000313" key="3">
    <source>
        <dbReference type="Proteomes" id="UP001472677"/>
    </source>
</evidence>